<evidence type="ECO:0000313" key="1">
    <source>
        <dbReference type="EMBL" id="RRT53742.1"/>
    </source>
</evidence>
<dbReference type="InterPro" id="IPR009902">
    <property type="entry name" value="DUF1442"/>
</dbReference>
<dbReference type="Gene3D" id="3.40.50.150">
    <property type="entry name" value="Vaccinia Virus protein VP39"/>
    <property type="match status" value="1"/>
</dbReference>
<comment type="caution">
    <text evidence="1">The sequence shown here is derived from an EMBL/GenBank/DDBJ whole genome shotgun (WGS) entry which is preliminary data.</text>
</comment>
<accession>A0A426YPV2</accession>
<dbReference type="EMBL" id="AMZH03010978">
    <property type="protein sequence ID" value="RRT53742.1"/>
    <property type="molecule type" value="Genomic_DNA"/>
</dbReference>
<protein>
    <submittedName>
        <fullName evidence="1">Uncharacterized protein</fullName>
    </submittedName>
</protein>
<reference evidence="1 2" key="1">
    <citation type="journal article" date="2014" name="Agronomy (Basel)">
        <title>A Draft Genome Sequence for Ensete ventricosum, the Drought-Tolerant Tree Against Hunger.</title>
        <authorList>
            <person name="Harrison J."/>
            <person name="Moore K.A."/>
            <person name="Paszkiewicz K."/>
            <person name="Jones T."/>
            <person name="Grant M."/>
            <person name="Ambacheew D."/>
            <person name="Muzemil S."/>
            <person name="Studholme D.J."/>
        </authorList>
    </citation>
    <scope>NUCLEOTIDE SEQUENCE [LARGE SCALE GENOMIC DNA]</scope>
</reference>
<sequence>MGWSPENATNAYLDTLKLVNAQRIALVLQRSQDHERRNEAQRSVEPESIEFISALAAGMGAKLIVQVSQEASQSTVALAAAARQTGGRLVCIIPEEESLASTKEVIEESGLNDMVEFKVGDPYELLPEYENIDFSLVDCKSDSYAGLLKLIDVNPRSSVVVANRLEGGKQGLRGDVRGLNKGAVRSLKRPIGEGMEVTMIGKIDESGTMATGGGSPEPKRAAKGGGTRWWSRKKSKWVKKIDESGEEHIFRLPQSL</sequence>
<name>A0A426YPV2_ENSVE</name>
<dbReference type="InterPro" id="IPR029063">
    <property type="entry name" value="SAM-dependent_MTases_sf"/>
</dbReference>
<proteinExistence type="predicted"/>
<evidence type="ECO:0000313" key="2">
    <source>
        <dbReference type="Proteomes" id="UP000287651"/>
    </source>
</evidence>
<gene>
    <name evidence="1" type="ORF">B296_00048942</name>
</gene>
<dbReference type="AlphaFoldDB" id="A0A426YPV2"/>
<dbReference type="Proteomes" id="UP000287651">
    <property type="component" value="Unassembled WGS sequence"/>
</dbReference>
<organism evidence="1 2">
    <name type="scientific">Ensete ventricosum</name>
    <name type="common">Abyssinian banana</name>
    <name type="synonym">Musa ensete</name>
    <dbReference type="NCBI Taxonomy" id="4639"/>
    <lineage>
        <taxon>Eukaryota</taxon>
        <taxon>Viridiplantae</taxon>
        <taxon>Streptophyta</taxon>
        <taxon>Embryophyta</taxon>
        <taxon>Tracheophyta</taxon>
        <taxon>Spermatophyta</taxon>
        <taxon>Magnoliopsida</taxon>
        <taxon>Liliopsida</taxon>
        <taxon>Zingiberales</taxon>
        <taxon>Musaceae</taxon>
        <taxon>Ensete</taxon>
    </lineage>
</organism>
<dbReference type="Pfam" id="PF07279">
    <property type="entry name" value="DUF1442"/>
    <property type="match status" value="1"/>
</dbReference>
<dbReference type="PANTHER" id="PTHR33593:SF1">
    <property type="entry name" value="DUF1442 FAMILY PROTEIN"/>
    <property type="match status" value="1"/>
</dbReference>
<dbReference type="PANTHER" id="PTHR33593">
    <property type="entry name" value="DUF1442 FAMILY PROTEIN"/>
    <property type="match status" value="1"/>
</dbReference>
<dbReference type="SUPFAM" id="SSF53335">
    <property type="entry name" value="S-adenosyl-L-methionine-dependent methyltransferases"/>
    <property type="match status" value="1"/>
</dbReference>